<dbReference type="AlphaFoldDB" id="A0A239LIA4"/>
<sequence length="112" mass="12654">MDQEERFTEDMHRQFREAVLKRLREGDERMGAMSAQIKENTDLTKEMKEDFADIKKSHEEQGKGIKEMLEILSVSKAGGRFLNFVGTVVVKAAAVWAAITGIMHLINGRNGT</sequence>
<evidence type="ECO:0000256" key="1">
    <source>
        <dbReference type="SAM" id="Phobius"/>
    </source>
</evidence>
<protein>
    <submittedName>
        <fullName evidence="2">Uncharacterized protein</fullName>
    </submittedName>
</protein>
<keyword evidence="1" id="KW-0812">Transmembrane</keyword>
<organism evidence="2 3">
    <name type="scientific">Noviherbaspirillum humi</name>
    <dbReference type="NCBI Taxonomy" id="1688639"/>
    <lineage>
        <taxon>Bacteria</taxon>
        <taxon>Pseudomonadati</taxon>
        <taxon>Pseudomonadota</taxon>
        <taxon>Betaproteobacteria</taxon>
        <taxon>Burkholderiales</taxon>
        <taxon>Oxalobacteraceae</taxon>
        <taxon>Noviherbaspirillum</taxon>
    </lineage>
</organism>
<reference evidence="2 3" key="1">
    <citation type="submission" date="2017-06" db="EMBL/GenBank/DDBJ databases">
        <authorList>
            <person name="Kim H.J."/>
            <person name="Triplett B.A."/>
        </authorList>
    </citation>
    <scope>NUCLEOTIDE SEQUENCE [LARGE SCALE GENOMIC DNA]</scope>
    <source>
        <strain evidence="2 3">U15</strain>
    </source>
</reference>
<evidence type="ECO:0000313" key="2">
    <source>
        <dbReference type="EMBL" id="SNT29284.1"/>
    </source>
</evidence>
<feature type="transmembrane region" description="Helical" evidence="1">
    <location>
        <begin position="81"/>
        <end position="106"/>
    </location>
</feature>
<keyword evidence="1" id="KW-0472">Membrane</keyword>
<dbReference type="EMBL" id="FZOT01000022">
    <property type="protein sequence ID" value="SNT29284.1"/>
    <property type="molecule type" value="Genomic_DNA"/>
</dbReference>
<keyword evidence="1" id="KW-1133">Transmembrane helix</keyword>
<dbReference type="Proteomes" id="UP000198284">
    <property type="component" value="Unassembled WGS sequence"/>
</dbReference>
<dbReference type="RefSeq" id="WP_089401446.1">
    <property type="nucleotide sequence ID" value="NZ_FZOT01000022.1"/>
</dbReference>
<gene>
    <name evidence="2" type="ORF">SAMN06265795_12264</name>
</gene>
<name>A0A239LIA4_9BURK</name>
<evidence type="ECO:0000313" key="3">
    <source>
        <dbReference type="Proteomes" id="UP000198284"/>
    </source>
</evidence>
<proteinExistence type="predicted"/>
<keyword evidence="3" id="KW-1185">Reference proteome</keyword>
<accession>A0A239LIA4</accession>